<evidence type="ECO:0000256" key="1">
    <source>
        <dbReference type="SAM" id="MobiDB-lite"/>
    </source>
</evidence>
<feature type="compositionally biased region" description="Polar residues" evidence="1">
    <location>
        <begin position="386"/>
        <end position="402"/>
    </location>
</feature>
<feature type="region of interest" description="Disordered" evidence="1">
    <location>
        <begin position="1"/>
        <end position="95"/>
    </location>
</feature>
<protein>
    <submittedName>
        <fullName evidence="3">DUF1766-domain-containing protein</fullName>
    </submittedName>
</protein>
<dbReference type="OrthoDB" id="2417614at2759"/>
<proteinExistence type="predicted"/>
<feature type="domain" description="Bacteriophage T5 Orf172 DNA-binding" evidence="2">
    <location>
        <begin position="446"/>
        <end position="540"/>
    </location>
</feature>
<feature type="compositionally biased region" description="Low complexity" evidence="1">
    <location>
        <begin position="81"/>
        <end position="91"/>
    </location>
</feature>
<feature type="compositionally biased region" description="Basic residues" evidence="1">
    <location>
        <begin position="585"/>
        <end position="606"/>
    </location>
</feature>
<dbReference type="InterPro" id="IPR053006">
    <property type="entry name" value="Meiosis_regulatory"/>
</dbReference>
<dbReference type="SMART" id="SM00974">
    <property type="entry name" value="T5orf172"/>
    <property type="match status" value="1"/>
</dbReference>
<dbReference type="EMBL" id="MU004517">
    <property type="protein sequence ID" value="KAF2648879.1"/>
    <property type="molecule type" value="Genomic_DNA"/>
</dbReference>
<feature type="region of interest" description="Disordered" evidence="1">
    <location>
        <begin position="382"/>
        <end position="402"/>
    </location>
</feature>
<feature type="region of interest" description="Disordered" evidence="1">
    <location>
        <begin position="173"/>
        <end position="228"/>
    </location>
</feature>
<evidence type="ECO:0000313" key="3">
    <source>
        <dbReference type="EMBL" id="KAF2648879.1"/>
    </source>
</evidence>
<feature type="compositionally biased region" description="Polar residues" evidence="1">
    <location>
        <begin position="202"/>
        <end position="220"/>
    </location>
</feature>
<feature type="region of interest" description="Disordered" evidence="1">
    <location>
        <begin position="575"/>
        <end position="606"/>
    </location>
</feature>
<sequence length="606" mass="68368">MSSSTATLSGDASCAVSSQDLDSSVPRTPVASRSREILSPVVVSPSESCISSDDDHHDDDVFDDPVPASVDYLTAQPKGKSSTPSTLTPVTPLTPPLIKSKRLVDAESPLSRKWRPAPNEEKRVQIDQDEEFKPQKLIKQMTDKMNELTESLKVFGKLSLDVKYDFSPSQIRRPATLRRSGPTIQTNESTNPSTHLHRSEPTVPTDTSQDSFQPSRGASPTTIETRKPTTTFGKDLEYVVPVTICQRLASSQTQCVASLQASDKAGTQCESRRKVKSDDWKTAMAAIVSCYEGYDMASLVFQLEKLIQCTMCGTHQKSGLSNKRLGSVGTWINTSPERKTARKATKRQEEQKDFEAWLKSITGQVQLNPEVVEQESQPFLEKKVASTDSKPNQQPSPHRNISYSFQPYQSQALKKLSVSEALRKQVEKPLTKLDQKPGYIYIFWHKGKFGYVKIGRTRDPEERLEQWNRNCKREHEYHASGAGLKVPYVARVERLIQIELKEKRRWMSCDECKNTKGQPKKHIEWFEVSDKEAAAVLEKWRAWIVKDPYGPVAGIDGWELKPEFGETLDDVCRPIQTEAKTRPTSSHRRKSSGRYSLRKTAARRSY</sequence>
<dbReference type="PANTHER" id="PTHR28094:SF1">
    <property type="entry name" value="MEIOTICALLY UP-REGULATED GENE 113 PROTEIN"/>
    <property type="match status" value="1"/>
</dbReference>
<dbReference type="AlphaFoldDB" id="A0A6A6SMD9"/>
<reference evidence="3" key="1">
    <citation type="journal article" date="2020" name="Stud. Mycol.">
        <title>101 Dothideomycetes genomes: a test case for predicting lifestyles and emergence of pathogens.</title>
        <authorList>
            <person name="Haridas S."/>
            <person name="Albert R."/>
            <person name="Binder M."/>
            <person name="Bloem J."/>
            <person name="Labutti K."/>
            <person name="Salamov A."/>
            <person name="Andreopoulos B."/>
            <person name="Baker S."/>
            <person name="Barry K."/>
            <person name="Bills G."/>
            <person name="Bluhm B."/>
            <person name="Cannon C."/>
            <person name="Castanera R."/>
            <person name="Culley D."/>
            <person name="Daum C."/>
            <person name="Ezra D."/>
            <person name="Gonzalez J."/>
            <person name="Henrissat B."/>
            <person name="Kuo A."/>
            <person name="Liang C."/>
            <person name="Lipzen A."/>
            <person name="Lutzoni F."/>
            <person name="Magnuson J."/>
            <person name="Mondo S."/>
            <person name="Nolan M."/>
            <person name="Ohm R."/>
            <person name="Pangilinan J."/>
            <person name="Park H.-J."/>
            <person name="Ramirez L."/>
            <person name="Alfaro M."/>
            <person name="Sun H."/>
            <person name="Tritt A."/>
            <person name="Yoshinaga Y."/>
            <person name="Zwiers L.-H."/>
            <person name="Turgeon B."/>
            <person name="Goodwin S."/>
            <person name="Spatafora J."/>
            <person name="Crous P."/>
            <person name="Grigoriev I."/>
        </authorList>
    </citation>
    <scope>NUCLEOTIDE SEQUENCE</scope>
    <source>
        <strain evidence="3">CBS 122681</strain>
    </source>
</reference>
<name>A0A6A6SMD9_9PLEO</name>
<dbReference type="PANTHER" id="PTHR28094">
    <property type="entry name" value="MEIOTICALLY UP-REGULATED GENE 113 PROTEIN"/>
    <property type="match status" value="1"/>
</dbReference>
<dbReference type="Proteomes" id="UP000799324">
    <property type="component" value="Unassembled WGS sequence"/>
</dbReference>
<dbReference type="Pfam" id="PF10544">
    <property type="entry name" value="T5orf172"/>
    <property type="match status" value="1"/>
</dbReference>
<keyword evidence="4" id="KW-1185">Reference proteome</keyword>
<feature type="compositionally biased region" description="Polar residues" evidence="1">
    <location>
        <begin position="182"/>
        <end position="194"/>
    </location>
</feature>
<gene>
    <name evidence="3" type="ORF">K491DRAFT_227884</name>
</gene>
<dbReference type="InterPro" id="IPR018306">
    <property type="entry name" value="Phage_T5_Orf172_DNA-bd"/>
</dbReference>
<accession>A0A6A6SMD9</accession>
<organism evidence="3 4">
    <name type="scientific">Lophiostoma macrostomum CBS 122681</name>
    <dbReference type="NCBI Taxonomy" id="1314788"/>
    <lineage>
        <taxon>Eukaryota</taxon>
        <taxon>Fungi</taxon>
        <taxon>Dikarya</taxon>
        <taxon>Ascomycota</taxon>
        <taxon>Pezizomycotina</taxon>
        <taxon>Dothideomycetes</taxon>
        <taxon>Pleosporomycetidae</taxon>
        <taxon>Pleosporales</taxon>
        <taxon>Lophiostomataceae</taxon>
        <taxon>Lophiostoma</taxon>
    </lineage>
</organism>
<evidence type="ECO:0000259" key="2">
    <source>
        <dbReference type="SMART" id="SM00974"/>
    </source>
</evidence>
<evidence type="ECO:0000313" key="4">
    <source>
        <dbReference type="Proteomes" id="UP000799324"/>
    </source>
</evidence>
<feature type="compositionally biased region" description="Polar residues" evidence="1">
    <location>
        <begin position="1"/>
        <end position="26"/>
    </location>
</feature>